<proteinExistence type="predicted"/>
<feature type="non-terminal residue" evidence="1">
    <location>
        <position position="66"/>
    </location>
</feature>
<keyword evidence="2" id="KW-1185">Reference proteome</keyword>
<reference evidence="1 2" key="1">
    <citation type="submission" date="2017-03" db="EMBL/GenBank/DDBJ databases">
        <title>Genome Survey of Euroglyphus maynei.</title>
        <authorList>
            <person name="Arlian L.G."/>
            <person name="Morgan M.S."/>
            <person name="Rider S.D."/>
        </authorList>
    </citation>
    <scope>NUCLEOTIDE SEQUENCE [LARGE SCALE GENOMIC DNA]</scope>
    <source>
        <strain evidence="1">Arlian Lab</strain>
        <tissue evidence="1">Whole body</tissue>
    </source>
</reference>
<dbReference type="AlphaFoldDB" id="A0A1Y3BE01"/>
<sequence>MSFSNNDNSNTGNIANVEHFQMERELQNLTLQNTMQKEFIDKIKQQLQETETELQKSRHDYYEILQ</sequence>
<name>A0A1Y3BE01_EURMA</name>
<evidence type="ECO:0000313" key="2">
    <source>
        <dbReference type="Proteomes" id="UP000194236"/>
    </source>
</evidence>
<evidence type="ECO:0000313" key="1">
    <source>
        <dbReference type="EMBL" id="OTF78063.1"/>
    </source>
</evidence>
<gene>
    <name evidence="1" type="ORF">BLA29_014036</name>
</gene>
<protein>
    <submittedName>
        <fullName evidence="1">Uncharacterized protein</fullName>
    </submittedName>
</protein>
<comment type="caution">
    <text evidence="1">The sequence shown here is derived from an EMBL/GenBank/DDBJ whole genome shotgun (WGS) entry which is preliminary data.</text>
</comment>
<dbReference type="EMBL" id="MUJZ01029677">
    <property type="protein sequence ID" value="OTF78063.1"/>
    <property type="molecule type" value="Genomic_DNA"/>
</dbReference>
<dbReference type="Proteomes" id="UP000194236">
    <property type="component" value="Unassembled WGS sequence"/>
</dbReference>
<organism evidence="1 2">
    <name type="scientific">Euroglyphus maynei</name>
    <name type="common">Mayne's house dust mite</name>
    <dbReference type="NCBI Taxonomy" id="6958"/>
    <lineage>
        <taxon>Eukaryota</taxon>
        <taxon>Metazoa</taxon>
        <taxon>Ecdysozoa</taxon>
        <taxon>Arthropoda</taxon>
        <taxon>Chelicerata</taxon>
        <taxon>Arachnida</taxon>
        <taxon>Acari</taxon>
        <taxon>Acariformes</taxon>
        <taxon>Sarcoptiformes</taxon>
        <taxon>Astigmata</taxon>
        <taxon>Psoroptidia</taxon>
        <taxon>Analgoidea</taxon>
        <taxon>Pyroglyphidae</taxon>
        <taxon>Pyroglyphinae</taxon>
        <taxon>Euroglyphus</taxon>
    </lineage>
</organism>
<accession>A0A1Y3BE01</accession>